<dbReference type="NCBIfam" id="NF003969">
    <property type="entry name" value="PRK05463.1"/>
    <property type="match status" value="1"/>
</dbReference>
<dbReference type="PIRSF" id="PIRSF029755">
    <property type="entry name" value="UCP029755"/>
    <property type="match status" value="1"/>
</dbReference>
<dbReference type="Gene3D" id="3.30.2040.10">
    <property type="entry name" value="PSTPO5379-like domain"/>
    <property type="match status" value="1"/>
</dbReference>
<organism evidence="4 5">
    <name type="scientific">Kribbella lupini</name>
    <dbReference type="NCBI Taxonomy" id="291602"/>
    <lineage>
        <taxon>Bacteria</taxon>
        <taxon>Bacillati</taxon>
        <taxon>Actinomycetota</taxon>
        <taxon>Actinomycetes</taxon>
        <taxon>Propionibacteriales</taxon>
        <taxon>Kribbellaceae</taxon>
        <taxon>Kribbella</taxon>
    </lineage>
</organism>
<dbReference type="InterPro" id="IPR016938">
    <property type="entry name" value="UPF0317"/>
</dbReference>
<protein>
    <recommendedName>
        <fullName evidence="3">Putative hydro-lyase GCM10009741_72380</fullName>
        <ecNumber evidence="3">4.2.1.-</ecNumber>
    </recommendedName>
</protein>
<dbReference type="HAMAP" id="MF_01830">
    <property type="entry name" value="Hydro_lyase"/>
    <property type="match status" value="1"/>
</dbReference>
<evidence type="ECO:0000313" key="4">
    <source>
        <dbReference type="EMBL" id="GAA1557172.1"/>
    </source>
</evidence>
<dbReference type="RefSeq" id="WP_344182424.1">
    <property type="nucleotide sequence ID" value="NZ_BAAANC010000004.1"/>
</dbReference>
<comment type="caution">
    <text evidence="4">The sequence shown here is derived from an EMBL/GenBank/DDBJ whole genome shotgun (WGS) entry which is preliminary data.</text>
</comment>
<comment type="similarity">
    <text evidence="1 3">Belongs to the D-glutamate cyclase family.</text>
</comment>
<keyword evidence="5" id="KW-1185">Reference proteome</keyword>
<keyword evidence="2 3" id="KW-0456">Lyase</keyword>
<dbReference type="InterPro" id="IPR009906">
    <property type="entry name" value="D-Glu_cyclase"/>
</dbReference>
<dbReference type="Proteomes" id="UP001500363">
    <property type="component" value="Unassembled WGS sequence"/>
</dbReference>
<evidence type="ECO:0000256" key="3">
    <source>
        <dbReference type="HAMAP-Rule" id="MF_01830"/>
    </source>
</evidence>
<evidence type="ECO:0000256" key="1">
    <source>
        <dbReference type="ARBA" id="ARBA00007896"/>
    </source>
</evidence>
<dbReference type="EMBL" id="BAAANC010000004">
    <property type="protein sequence ID" value="GAA1557172.1"/>
    <property type="molecule type" value="Genomic_DNA"/>
</dbReference>
<proteinExistence type="inferred from homology"/>
<accession>A0ABP4N7Q5</accession>
<reference evidence="5" key="1">
    <citation type="journal article" date="2019" name="Int. J. Syst. Evol. Microbiol.">
        <title>The Global Catalogue of Microorganisms (GCM) 10K type strain sequencing project: providing services to taxonomists for standard genome sequencing and annotation.</title>
        <authorList>
            <consortium name="The Broad Institute Genomics Platform"/>
            <consortium name="The Broad Institute Genome Sequencing Center for Infectious Disease"/>
            <person name="Wu L."/>
            <person name="Ma J."/>
        </authorList>
    </citation>
    <scope>NUCLEOTIDE SEQUENCE [LARGE SCALE GENOMIC DNA]</scope>
    <source>
        <strain evidence="5">JCM 14303</strain>
    </source>
</reference>
<sequence>MTATPAEARARYRDGLVAPTTGHAPGFTQANLVVLPRDWAYDMLLFGQRNPQPVPLLDVTDAGSFRTTLAPDADLRTDLPRYRVWRDGELVDEPSEITGLWRDDLVSFLIGCSFSFETALLDAGVPVRNLEQGRNVSMYKTSTQCRPAGRLEGPLVVSMRPIPAGLVATAVQVTGRMPQVHGAPVHIGEPATLGVRDLAVPDFGDPVEIAPGDVPVFWACGVTPQAALMASRPPFAITHAPGHMFVTDVPDNAFRQP</sequence>
<dbReference type="Gene3D" id="3.40.1640.10">
    <property type="entry name" value="PSTPO5379-like"/>
    <property type="match status" value="1"/>
</dbReference>
<dbReference type="Pfam" id="PF07286">
    <property type="entry name" value="D-Glu_cyclase"/>
    <property type="match status" value="1"/>
</dbReference>
<gene>
    <name evidence="4" type="ORF">GCM10009741_72380</name>
</gene>
<dbReference type="PANTHER" id="PTHR32022">
    <property type="entry name" value="D-GLUTAMATE CYCLASE, MITOCHONDRIAL"/>
    <property type="match status" value="1"/>
</dbReference>
<name>A0ABP4N7Q5_9ACTN</name>
<dbReference type="SUPFAM" id="SSF160920">
    <property type="entry name" value="PSTPO5379-like"/>
    <property type="match status" value="1"/>
</dbReference>
<evidence type="ECO:0000313" key="5">
    <source>
        <dbReference type="Proteomes" id="UP001500363"/>
    </source>
</evidence>
<dbReference type="PANTHER" id="PTHR32022:SF10">
    <property type="entry name" value="D-GLUTAMATE CYCLASE, MITOCHONDRIAL"/>
    <property type="match status" value="1"/>
</dbReference>
<dbReference type="EC" id="4.2.1.-" evidence="3"/>
<evidence type="ECO:0000256" key="2">
    <source>
        <dbReference type="ARBA" id="ARBA00023239"/>
    </source>
</evidence>
<dbReference type="InterPro" id="IPR038021">
    <property type="entry name" value="Putative_hydro-lyase"/>
</dbReference>